<evidence type="ECO:0000313" key="11">
    <source>
        <dbReference type="Proteomes" id="UP000003835"/>
    </source>
</evidence>
<dbReference type="CDD" id="cd16358">
    <property type="entry name" value="GlxI_Ni"/>
    <property type="match status" value="1"/>
</dbReference>
<evidence type="ECO:0000256" key="1">
    <source>
        <dbReference type="ARBA" id="ARBA00030291"/>
    </source>
</evidence>
<dbReference type="EMBL" id="DS989841">
    <property type="protein sequence ID" value="EDX78612.1"/>
    <property type="molecule type" value="Genomic_DNA"/>
</dbReference>
<dbReference type="GO" id="GO:0019243">
    <property type="term" value="P:methylglyoxal catabolic process to D-lactate via S-lactoyl-glutathione"/>
    <property type="evidence" value="ECO:0007669"/>
    <property type="project" value="TreeGrafter"/>
</dbReference>
<comment type="cofactor">
    <cofactor evidence="8">
        <name>Zn(2+)</name>
        <dbReference type="ChEBI" id="CHEBI:29105"/>
    </cofactor>
    <text evidence="8">Binds 1 zinc ion per subunit. In the homodimer, two zinc ions are bound between subunits.</text>
</comment>
<keyword evidence="8" id="KW-0479">Metal-binding</keyword>
<dbReference type="PANTHER" id="PTHR46036">
    <property type="entry name" value="LACTOYLGLUTATHIONE LYASE"/>
    <property type="match status" value="1"/>
</dbReference>
<dbReference type="eggNOG" id="COG0346">
    <property type="taxonomic scope" value="Bacteria"/>
</dbReference>
<keyword evidence="10" id="KW-0456">Lyase</keyword>
<dbReference type="InterPro" id="IPR004360">
    <property type="entry name" value="Glyas_Fos-R_dOase_dom"/>
</dbReference>
<dbReference type="AlphaFoldDB" id="B4VGU9"/>
<gene>
    <name evidence="10" type="ORF">MC7420_7265</name>
</gene>
<feature type="binding site" evidence="8">
    <location>
        <position position="74"/>
    </location>
    <ligand>
        <name>Zn(2+)</name>
        <dbReference type="ChEBI" id="CHEBI:29105"/>
        <note>ligand shared between dimeric partners</note>
    </ligand>
</feature>
<accession>B4VGU9</accession>
<dbReference type="Proteomes" id="UP000003835">
    <property type="component" value="Unassembled WGS sequence"/>
</dbReference>
<sequence length="143" mass="15829">MRMLHTMLRVGDLDESLKFYCDVLGMKLLRKKDYPGGKFTLAFVGYGDESDHTVLELTYNWGVDQYELGDAYGHIAIGVDDIYGTCEQIKERGGKVVREPGPMKHGSTVIAFVQDPTGYKIELIQLGTQGSAKPQEKATAASH</sequence>
<dbReference type="GO" id="GO:0004462">
    <property type="term" value="F:lactoylglutathione lyase activity"/>
    <property type="evidence" value="ECO:0007669"/>
    <property type="project" value="UniProtKB-EC"/>
</dbReference>
<feature type="domain" description="VOC" evidence="9">
    <location>
        <begin position="2"/>
        <end position="126"/>
    </location>
</feature>
<evidence type="ECO:0000256" key="6">
    <source>
        <dbReference type="ARBA" id="ARBA00048273"/>
    </source>
</evidence>
<dbReference type="GO" id="GO:0005737">
    <property type="term" value="C:cytoplasm"/>
    <property type="evidence" value="ECO:0007669"/>
    <property type="project" value="TreeGrafter"/>
</dbReference>
<evidence type="ECO:0000256" key="7">
    <source>
        <dbReference type="PIRSR" id="PIRSR604361-1"/>
    </source>
</evidence>
<evidence type="ECO:0000256" key="4">
    <source>
        <dbReference type="ARBA" id="ARBA00032460"/>
    </source>
</evidence>
<feature type="active site" description="Proton donor/acceptor" evidence="7">
    <location>
        <position position="122"/>
    </location>
</feature>
<dbReference type="RefSeq" id="WP_006098088.1">
    <property type="nucleotide sequence ID" value="NZ_DS989841.1"/>
</dbReference>
<dbReference type="InterPro" id="IPR029068">
    <property type="entry name" value="Glyas_Bleomycin-R_OHBP_Dase"/>
</dbReference>
<dbReference type="NCBIfam" id="TIGR00068">
    <property type="entry name" value="glyox_I"/>
    <property type="match status" value="1"/>
</dbReference>
<feature type="binding site" evidence="8">
    <location>
        <position position="56"/>
    </location>
    <ligand>
        <name>Zn(2+)</name>
        <dbReference type="ChEBI" id="CHEBI:29105"/>
        <note>ligand shared between dimeric partners</note>
    </ligand>
</feature>
<dbReference type="OrthoDB" id="192739at2"/>
<dbReference type="HOGENOM" id="CLU_046006_8_1_3"/>
<dbReference type="Pfam" id="PF00903">
    <property type="entry name" value="Glyoxalase"/>
    <property type="match status" value="1"/>
</dbReference>
<evidence type="ECO:0000313" key="10">
    <source>
        <dbReference type="EMBL" id="EDX78612.1"/>
    </source>
</evidence>
<proteinExistence type="predicted"/>
<dbReference type="SUPFAM" id="SSF54593">
    <property type="entry name" value="Glyoxalase/Bleomycin resistance protein/Dihydroxybiphenyl dioxygenase"/>
    <property type="match status" value="1"/>
</dbReference>
<evidence type="ECO:0000256" key="5">
    <source>
        <dbReference type="ARBA" id="ARBA00033298"/>
    </source>
</evidence>
<organism evidence="10 11">
    <name type="scientific">Coleofasciculus chthonoplastes PCC 7420</name>
    <dbReference type="NCBI Taxonomy" id="118168"/>
    <lineage>
        <taxon>Bacteria</taxon>
        <taxon>Bacillati</taxon>
        <taxon>Cyanobacteriota</taxon>
        <taxon>Cyanophyceae</taxon>
        <taxon>Coleofasciculales</taxon>
        <taxon>Coleofasciculaceae</taxon>
        <taxon>Coleofasciculus</taxon>
    </lineage>
</organism>
<dbReference type="InterPro" id="IPR004361">
    <property type="entry name" value="Glyoxalase_1"/>
</dbReference>
<evidence type="ECO:0000259" key="9">
    <source>
        <dbReference type="PROSITE" id="PS51819"/>
    </source>
</evidence>
<evidence type="ECO:0000256" key="2">
    <source>
        <dbReference type="ARBA" id="ARBA00030537"/>
    </source>
</evidence>
<comment type="catalytic activity">
    <reaction evidence="6">
        <text>(R)-S-lactoylglutathione = methylglyoxal + glutathione</text>
        <dbReference type="Rhea" id="RHEA:19069"/>
        <dbReference type="ChEBI" id="CHEBI:17158"/>
        <dbReference type="ChEBI" id="CHEBI:57474"/>
        <dbReference type="ChEBI" id="CHEBI:57925"/>
        <dbReference type="EC" id="4.4.1.5"/>
    </reaction>
</comment>
<dbReference type="GO" id="GO:0046872">
    <property type="term" value="F:metal ion binding"/>
    <property type="evidence" value="ECO:0007669"/>
    <property type="project" value="UniProtKB-KW"/>
</dbReference>
<reference evidence="10 11" key="1">
    <citation type="submission" date="2008-07" db="EMBL/GenBank/DDBJ databases">
        <authorList>
            <person name="Tandeau de Marsac N."/>
            <person name="Ferriera S."/>
            <person name="Johnson J."/>
            <person name="Kravitz S."/>
            <person name="Beeson K."/>
            <person name="Sutton G."/>
            <person name="Rogers Y.-H."/>
            <person name="Friedman R."/>
            <person name="Frazier M."/>
            <person name="Venter J.C."/>
        </authorList>
    </citation>
    <scope>NUCLEOTIDE SEQUENCE [LARGE SCALE GENOMIC DNA]</scope>
    <source>
        <strain evidence="10 11">PCC 7420</strain>
    </source>
</reference>
<dbReference type="PANTHER" id="PTHR46036:SF5">
    <property type="entry name" value="LACTOYLGLUTATHIONE LYASE"/>
    <property type="match status" value="1"/>
</dbReference>
<evidence type="ECO:0000256" key="3">
    <source>
        <dbReference type="ARBA" id="ARBA00030892"/>
    </source>
</evidence>
<feature type="binding site" evidence="8">
    <location>
        <position position="122"/>
    </location>
    <ligand>
        <name>Zn(2+)</name>
        <dbReference type="ChEBI" id="CHEBI:29105"/>
        <note>ligand shared between dimeric partners</note>
    </ligand>
</feature>
<dbReference type="InterPro" id="IPR037523">
    <property type="entry name" value="VOC_core"/>
</dbReference>
<keyword evidence="11" id="KW-1185">Reference proteome</keyword>
<evidence type="ECO:0000256" key="8">
    <source>
        <dbReference type="PIRSR" id="PIRSR604361-3"/>
    </source>
</evidence>
<protein>
    <recommendedName>
        <fullName evidence="3">Aldoketomutase</fullName>
    </recommendedName>
    <alternativeName>
        <fullName evidence="2">Glyoxalase I</fullName>
    </alternativeName>
    <alternativeName>
        <fullName evidence="1">Ketone-aldehyde mutase</fullName>
    </alternativeName>
    <alternativeName>
        <fullName evidence="4">Methylglyoxalase</fullName>
    </alternativeName>
    <alternativeName>
        <fullName evidence="5">S-D-lactoylglutathione methylglyoxal lyase</fullName>
    </alternativeName>
</protein>
<dbReference type="PROSITE" id="PS51819">
    <property type="entry name" value="VOC"/>
    <property type="match status" value="1"/>
</dbReference>
<name>B4VGU9_9CYAN</name>
<dbReference type="Gene3D" id="3.10.180.10">
    <property type="entry name" value="2,3-Dihydroxybiphenyl 1,2-Dioxygenase, domain 1"/>
    <property type="match status" value="1"/>
</dbReference>
<dbReference type="STRING" id="118168.MC7420_7265"/>
<keyword evidence="8" id="KW-0862">Zinc</keyword>